<feature type="compositionally biased region" description="Basic and acidic residues" evidence="1">
    <location>
        <begin position="133"/>
        <end position="164"/>
    </location>
</feature>
<reference evidence="4" key="1">
    <citation type="journal article" date="2010" name="Genome Res.">
        <title>Population genomic sequencing of Coccidioides fungi reveals recent hybridization and transposon control.</title>
        <authorList>
            <person name="Neafsey D.E."/>
            <person name="Barker B.M."/>
            <person name="Sharpton T.J."/>
            <person name="Stajich J.E."/>
            <person name="Park D.J."/>
            <person name="Whiston E."/>
            <person name="Hung C.-Y."/>
            <person name="McMahan C."/>
            <person name="White J."/>
            <person name="Sykes S."/>
            <person name="Heiman D."/>
            <person name="Young S."/>
            <person name="Zeng Q."/>
            <person name="Abouelleil A."/>
            <person name="Aftuck L."/>
            <person name="Bessette D."/>
            <person name="Brown A."/>
            <person name="FitzGerald M."/>
            <person name="Lui A."/>
            <person name="Macdonald J.P."/>
            <person name="Priest M."/>
            <person name="Orbach M.J."/>
            <person name="Galgiani J.N."/>
            <person name="Kirkland T.N."/>
            <person name="Cole G.T."/>
            <person name="Birren B.W."/>
            <person name="Henn M.R."/>
            <person name="Taylor J.W."/>
            <person name="Rounsley S.D."/>
        </authorList>
    </citation>
    <scope>NUCLEOTIDE SEQUENCE [LARGE SCALE GENOMIC DNA]</scope>
    <source>
        <strain evidence="4">RMSCC 3703</strain>
    </source>
</reference>
<dbReference type="OrthoDB" id="2143914at2759"/>
<name>A0A0J8QWZ5_COCIT</name>
<dbReference type="CDD" id="cd00167">
    <property type="entry name" value="SANT"/>
    <property type="match status" value="1"/>
</dbReference>
<evidence type="ECO:0000259" key="2">
    <source>
        <dbReference type="PROSITE" id="PS50090"/>
    </source>
</evidence>
<dbReference type="Proteomes" id="UP000054559">
    <property type="component" value="Unassembled WGS sequence"/>
</dbReference>
<dbReference type="SUPFAM" id="SSF46689">
    <property type="entry name" value="Homeodomain-like"/>
    <property type="match status" value="1"/>
</dbReference>
<gene>
    <name evidence="3" type="ORF">CISG_10413</name>
</gene>
<feature type="compositionally biased region" description="Polar residues" evidence="1">
    <location>
        <begin position="190"/>
        <end position="199"/>
    </location>
</feature>
<evidence type="ECO:0000313" key="3">
    <source>
        <dbReference type="EMBL" id="KMU75878.1"/>
    </source>
</evidence>
<dbReference type="AlphaFoldDB" id="A0A0J8QWZ5"/>
<dbReference type="PROSITE" id="PS50090">
    <property type="entry name" value="MYB_LIKE"/>
    <property type="match status" value="1"/>
</dbReference>
<dbReference type="EMBL" id="DS268380">
    <property type="protein sequence ID" value="KMU75878.1"/>
    <property type="molecule type" value="Genomic_DNA"/>
</dbReference>
<accession>A0A0J8QWZ5</accession>
<evidence type="ECO:0000256" key="1">
    <source>
        <dbReference type="SAM" id="MobiDB-lite"/>
    </source>
</evidence>
<organism evidence="3 4">
    <name type="scientific">Coccidioides immitis RMSCC 3703</name>
    <dbReference type="NCBI Taxonomy" id="454286"/>
    <lineage>
        <taxon>Eukaryota</taxon>
        <taxon>Fungi</taxon>
        <taxon>Dikarya</taxon>
        <taxon>Ascomycota</taxon>
        <taxon>Pezizomycotina</taxon>
        <taxon>Eurotiomycetes</taxon>
        <taxon>Eurotiomycetidae</taxon>
        <taxon>Onygenales</taxon>
        <taxon>Onygenaceae</taxon>
        <taxon>Coccidioides</taxon>
    </lineage>
</organism>
<feature type="region of interest" description="Disordered" evidence="1">
    <location>
        <begin position="13"/>
        <end position="83"/>
    </location>
</feature>
<dbReference type="Gene3D" id="1.10.10.60">
    <property type="entry name" value="Homeodomain-like"/>
    <property type="match status" value="1"/>
</dbReference>
<dbReference type="InterPro" id="IPR001005">
    <property type="entry name" value="SANT/Myb"/>
</dbReference>
<feature type="region of interest" description="Disordered" evidence="1">
    <location>
        <begin position="187"/>
        <end position="221"/>
    </location>
</feature>
<evidence type="ECO:0000313" key="4">
    <source>
        <dbReference type="Proteomes" id="UP000054559"/>
    </source>
</evidence>
<dbReference type="STRING" id="454286.A0A0J8QWZ5"/>
<feature type="domain" description="Myb-like" evidence="2">
    <location>
        <begin position="150"/>
        <end position="199"/>
    </location>
</feature>
<dbReference type="Pfam" id="PF13921">
    <property type="entry name" value="Myb_DNA-bind_6"/>
    <property type="match status" value="1"/>
</dbReference>
<feature type="compositionally biased region" description="Basic and acidic residues" evidence="1">
    <location>
        <begin position="53"/>
        <end position="68"/>
    </location>
</feature>
<protein>
    <recommendedName>
        <fullName evidence="2">Myb-like domain-containing protein</fullName>
    </recommendedName>
</protein>
<sequence>MFWDALDARQIPEETLADNTLAEGDPLIRGSQSRDPPRLITETDAPCSGGVDEGSRGEQAKSLKRGAEGLDEQTPKRPCVASASSAGEGSFAALRSHFLSLPLDERLQFLSWLFEGALASCTPESNESARSAVRKDSRQETEQTRPERGEGRKGQKRWSAEEDARLRGMMEERRSWSEIEKCFPGRTESALRQRQSTLRGNRRKIRPARPTPATPAVAVVI</sequence>
<proteinExistence type="predicted"/>
<dbReference type="InterPro" id="IPR009057">
    <property type="entry name" value="Homeodomain-like_sf"/>
</dbReference>
<feature type="region of interest" description="Disordered" evidence="1">
    <location>
        <begin position="123"/>
        <end position="164"/>
    </location>
</feature>